<dbReference type="EMBL" id="VFOW01000001">
    <property type="protein sequence ID" value="TQL74620.1"/>
    <property type="molecule type" value="Genomic_DNA"/>
</dbReference>
<accession>A0A543APW1</accession>
<dbReference type="Proteomes" id="UP000317043">
    <property type="component" value="Unassembled WGS sequence"/>
</dbReference>
<dbReference type="AlphaFoldDB" id="A0A543APW1"/>
<dbReference type="RefSeq" id="WP_142033864.1">
    <property type="nucleotide sequence ID" value="NZ_JBHTGS010000002.1"/>
</dbReference>
<dbReference type="Gene3D" id="2.160.20.80">
    <property type="entry name" value="E3 ubiquitin-protein ligase SopA"/>
    <property type="match status" value="1"/>
</dbReference>
<dbReference type="Pfam" id="PF13599">
    <property type="entry name" value="Pentapeptide_4"/>
    <property type="match status" value="1"/>
</dbReference>
<dbReference type="PANTHER" id="PTHR14136">
    <property type="entry name" value="BTB_POZ DOMAIN-CONTAINING PROTEIN KCTD9"/>
    <property type="match status" value="1"/>
</dbReference>
<dbReference type="SUPFAM" id="SSF141571">
    <property type="entry name" value="Pentapeptide repeat-like"/>
    <property type="match status" value="1"/>
</dbReference>
<dbReference type="OrthoDB" id="4775025at2"/>
<reference evidence="1 2" key="1">
    <citation type="submission" date="2019-06" db="EMBL/GenBank/DDBJ databases">
        <title>Sequencing the genomes of 1000 actinobacteria strains.</title>
        <authorList>
            <person name="Klenk H.-P."/>
        </authorList>
    </citation>
    <scope>NUCLEOTIDE SEQUENCE [LARGE SCALE GENOMIC DNA]</scope>
    <source>
        <strain evidence="1 2">DSM 45928</strain>
    </source>
</reference>
<proteinExistence type="predicted"/>
<keyword evidence="2" id="KW-1185">Reference proteome</keyword>
<gene>
    <name evidence="1" type="ORF">FB566_0106</name>
</gene>
<evidence type="ECO:0000313" key="2">
    <source>
        <dbReference type="Proteomes" id="UP000317043"/>
    </source>
</evidence>
<protein>
    <submittedName>
        <fullName evidence="1">Uncharacterized protein YjbI with pentapeptide repeats</fullName>
    </submittedName>
</protein>
<dbReference type="InterPro" id="IPR001646">
    <property type="entry name" value="5peptide_repeat"/>
</dbReference>
<name>A0A543APW1_9ACTN</name>
<dbReference type="PANTHER" id="PTHR14136:SF17">
    <property type="entry name" value="BTB_POZ DOMAIN-CONTAINING PROTEIN KCTD9"/>
    <property type="match status" value="1"/>
</dbReference>
<dbReference type="InterPro" id="IPR051082">
    <property type="entry name" value="Pentapeptide-BTB/POZ_domain"/>
</dbReference>
<dbReference type="InParanoid" id="A0A543APW1"/>
<evidence type="ECO:0000313" key="1">
    <source>
        <dbReference type="EMBL" id="TQL74620.1"/>
    </source>
</evidence>
<comment type="caution">
    <text evidence="1">The sequence shown here is derived from an EMBL/GenBank/DDBJ whole genome shotgun (WGS) entry which is preliminary data.</text>
</comment>
<sequence>MAKPRSGPASPQMPARLTPAEDVDHPLEEESDWWQLEFTGGDHCGAEAVNFQVEQCRFDRTDFSAGVWRSGTFRDCRFGSVNLAGVVAERSSLFRSSVEHARATGLQWTDGVLKDVTFTECRLDLAGFRFSRLDHVVFDNCRMSGVDLTNCDLSKARFVNCDLTGAKLHHAKAVGARFEHCVLDDVSGVEALAGAVIEATDLIPLTFMLARALGVTIRLPDE</sequence>
<organism evidence="1 2">
    <name type="scientific">Stackebrandtia endophytica</name>
    <dbReference type="NCBI Taxonomy" id="1496996"/>
    <lineage>
        <taxon>Bacteria</taxon>
        <taxon>Bacillati</taxon>
        <taxon>Actinomycetota</taxon>
        <taxon>Actinomycetes</taxon>
        <taxon>Glycomycetales</taxon>
        <taxon>Glycomycetaceae</taxon>
        <taxon>Stackebrandtia</taxon>
    </lineage>
</organism>